<proteinExistence type="predicted"/>
<evidence type="ECO:0000313" key="1">
    <source>
        <dbReference type="EMBL" id="EXB58293.1"/>
    </source>
</evidence>
<name>W9R686_9ROSA</name>
<evidence type="ECO:0000313" key="2">
    <source>
        <dbReference type="Proteomes" id="UP000030645"/>
    </source>
</evidence>
<dbReference type="Proteomes" id="UP000030645">
    <property type="component" value="Unassembled WGS sequence"/>
</dbReference>
<protein>
    <submittedName>
        <fullName evidence="1">Uncharacterized protein</fullName>
    </submittedName>
</protein>
<accession>W9R686</accession>
<dbReference type="AlphaFoldDB" id="W9R686"/>
<gene>
    <name evidence="1" type="ORF">L484_015627</name>
</gene>
<organism evidence="1 2">
    <name type="scientific">Morus notabilis</name>
    <dbReference type="NCBI Taxonomy" id="981085"/>
    <lineage>
        <taxon>Eukaryota</taxon>
        <taxon>Viridiplantae</taxon>
        <taxon>Streptophyta</taxon>
        <taxon>Embryophyta</taxon>
        <taxon>Tracheophyta</taxon>
        <taxon>Spermatophyta</taxon>
        <taxon>Magnoliopsida</taxon>
        <taxon>eudicotyledons</taxon>
        <taxon>Gunneridae</taxon>
        <taxon>Pentapetalae</taxon>
        <taxon>rosids</taxon>
        <taxon>fabids</taxon>
        <taxon>Rosales</taxon>
        <taxon>Moraceae</taxon>
        <taxon>Moreae</taxon>
        <taxon>Morus</taxon>
    </lineage>
</organism>
<sequence>MSQKLASGYQEDIFKSVKGLVLLLFLLCRFNCRLHSAGVQRHRRAMLRTPEGRSPDEATWISPGRRHRVRGWGGMSSGWGNWCSIHLAVILGSILAPVDLSPSGFDSLK</sequence>
<reference evidence="2" key="1">
    <citation type="submission" date="2013-01" db="EMBL/GenBank/DDBJ databases">
        <title>Draft Genome Sequence of a Mulberry Tree, Morus notabilis C.K. Schneid.</title>
        <authorList>
            <person name="He N."/>
            <person name="Zhao S."/>
        </authorList>
    </citation>
    <scope>NUCLEOTIDE SEQUENCE</scope>
</reference>
<keyword evidence="2" id="KW-1185">Reference proteome</keyword>
<dbReference type="EMBL" id="KE344357">
    <property type="protein sequence ID" value="EXB58293.1"/>
    <property type="molecule type" value="Genomic_DNA"/>
</dbReference>